<feature type="domain" description="K Homology" evidence="6">
    <location>
        <begin position="222"/>
        <end position="291"/>
    </location>
</feature>
<keyword evidence="4" id="KW-0694">RNA-binding</keyword>
<dbReference type="InterPro" id="IPR015096">
    <property type="entry name" value="FUBP_C"/>
</dbReference>
<dbReference type="CDD" id="cd22399">
    <property type="entry name" value="KH-I_FUBP_rpt4"/>
    <property type="match status" value="1"/>
</dbReference>
<dbReference type="Gene3D" id="3.30.310.210">
    <property type="match status" value="1"/>
</dbReference>
<dbReference type="STRING" id="126957.T1IUR8"/>
<feature type="compositionally biased region" description="Polar residues" evidence="5">
    <location>
        <begin position="643"/>
        <end position="655"/>
    </location>
</feature>
<evidence type="ECO:0000313" key="8">
    <source>
        <dbReference type="Proteomes" id="UP000014500"/>
    </source>
</evidence>
<dbReference type="CDD" id="cd22398">
    <property type="entry name" value="KH-I_FUBP_rpt3"/>
    <property type="match status" value="1"/>
</dbReference>
<dbReference type="SMART" id="SM00322">
    <property type="entry name" value="KH"/>
    <property type="match status" value="3"/>
</dbReference>
<dbReference type="InterPro" id="IPR004087">
    <property type="entry name" value="KH_dom"/>
</dbReference>
<feature type="compositionally biased region" description="Gly residues" evidence="5">
    <location>
        <begin position="419"/>
        <end position="432"/>
    </location>
</feature>
<feature type="region of interest" description="Disordered" evidence="5">
    <location>
        <begin position="297"/>
        <end position="353"/>
    </location>
</feature>
<feature type="compositionally biased region" description="Low complexity" evidence="5">
    <location>
        <begin position="571"/>
        <end position="607"/>
    </location>
</feature>
<evidence type="ECO:0000259" key="6">
    <source>
        <dbReference type="SMART" id="SM00322"/>
    </source>
</evidence>
<dbReference type="PANTHER" id="PTHR10288">
    <property type="entry name" value="KH DOMAIN CONTAINING RNA BINDING PROTEIN"/>
    <property type="match status" value="1"/>
</dbReference>
<dbReference type="GO" id="GO:0005634">
    <property type="term" value="C:nucleus"/>
    <property type="evidence" value="ECO:0007669"/>
    <property type="project" value="UniProtKB-SubCell"/>
</dbReference>
<dbReference type="InterPro" id="IPR004088">
    <property type="entry name" value="KH_dom_type_1"/>
</dbReference>
<dbReference type="InterPro" id="IPR036612">
    <property type="entry name" value="KH_dom_type_1_sf"/>
</dbReference>
<keyword evidence="2" id="KW-0677">Repeat</keyword>
<dbReference type="SUPFAM" id="SSF54791">
    <property type="entry name" value="Eukaryotic type KH-domain (KH-domain type I)"/>
    <property type="match status" value="3"/>
</dbReference>
<dbReference type="FunFam" id="3.30.1370.10:FF:000007">
    <property type="entry name" value="far upstream element-binding protein 1 isoform X1"/>
    <property type="match status" value="1"/>
</dbReference>
<dbReference type="EMBL" id="JH431553">
    <property type="status" value="NOT_ANNOTATED_CDS"/>
    <property type="molecule type" value="Genomic_DNA"/>
</dbReference>
<dbReference type="AlphaFoldDB" id="T1IUR8"/>
<sequence>MTDYTAVAPPSNLSGGFGDQSSAFVTALQKAKQIAAKIITSPGEGTGNPVAGAKRPLEEAGLEWGDHREPKKIAAVNDPFGAQLAAMQQSKAKDLILQIVNRGGTSSSTFESGPLPDGHHLVEMMIPGGKVGLVIGKGGETIKSLQERAGVKMVMIQDGPQQTMHEKPLRITGEPQKCEYARQLVLDLITEKELEVSSSMNRGGPGGFHRNSMNSNEYGSSQTTTQDVTVPRQAVGVVIGKGGDMIKKIQQDSGARVQFQQDDGPGDRICMLTGSVEQIQKAQTIIHDLINSILARDQQNMGRGRGRGRGSFDDRRGGGRSSEYGPGPGAGMSRGGGMPGSNRGGPGGDKQEIQYSVPANKCGIVIGKGGETIRQINQQSGAHVELSRQPPPNPNEKVFVIRGSQQQIEHAKQLINEKIGGGPAGSGYGPGGPGGPPNSYTNQQQPSQPQTYAPQGWGNEPNDNSADANAAAWAAYYAQYYNQGGQPQQQQQPAGQQGQPQGQNQAPQGVNNKRKMVMNSSSTKCEFVAGQPQPAAAGGAQPDYSAAWAEYYRSLGMFREAEMIEQQARVNQAQGGQQPQPTAGANQTQGQPQQQTQPQQQYGQQAGQYGGTHQPGQANSQGQQQPAQYGQYGQYSGAPGPTPSGNSQYSAQQHPSYDFVV</sequence>
<reference evidence="8" key="1">
    <citation type="submission" date="2011-05" db="EMBL/GenBank/DDBJ databases">
        <authorList>
            <person name="Richards S.R."/>
            <person name="Qu J."/>
            <person name="Jiang H."/>
            <person name="Jhangiani S.N."/>
            <person name="Agravi P."/>
            <person name="Goodspeed R."/>
            <person name="Gross S."/>
            <person name="Mandapat C."/>
            <person name="Jackson L."/>
            <person name="Mathew T."/>
            <person name="Pu L."/>
            <person name="Thornton R."/>
            <person name="Saada N."/>
            <person name="Wilczek-Boney K.B."/>
            <person name="Lee S."/>
            <person name="Kovar C."/>
            <person name="Wu Y."/>
            <person name="Scherer S.E."/>
            <person name="Worley K.C."/>
            <person name="Muzny D.M."/>
            <person name="Gibbs R."/>
        </authorList>
    </citation>
    <scope>NUCLEOTIDE SEQUENCE</scope>
    <source>
        <strain evidence="8">Brora</strain>
    </source>
</reference>
<dbReference type="PROSITE" id="PS50084">
    <property type="entry name" value="KH_TYPE_1"/>
    <property type="match status" value="3"/>
</dbReference>
<feature type="region of interest" description="Disordered" evidence="5">
    <location>
        <begin position="417"/>
        <end position="466"/>
    </location>
</feature>
<feature type="domain" description="K Homology" evidence="6">
    <location>
        <begin position="118"/>
        <end position="190"/>
    </location>
</feature>
<protein>
    <recommendedName>
        <fullName evidence="6">K Homology domain-containing protein</fullName>
    </recommendedName>
</protein>
<evidence type="ECO:0000256" key="3">
    <source>
        <dbReference type="ARBA" id="ARBA00023242"/>
    </source>
</evidence>
<feature type="domain" description="K Homology" evidence="6">
    <location>
        <begin position="349"/>
        <end position="420"/>
    </location>
</feature>
<evidence type="ECO:0000313" key="7">
    <source>
        <dbReference type="EnsemblMetazoa" id="SMAR004897-PA"/>
    </source>
</evidence>
<reference evidence="7" key="2">
    <citation type="submission" date="2015-02" db="UniProtKB">
        <authorList>
            <consortium name="EnsemblMetazoa"/>
        </authorList>
    </citation>
    <scope>IDENTIFICATION</scope>
</reference>
<dbReference type="EnsemblMetazoa" id="SMAR004897-RA">
    <property type="protein sequence ID" value="SMAR004897-PA"/>
    <property type="gene ID" value="SMAR004897"/>
</dbReference>
<keyword evidence="3" id="KW-0539">Nucleus</keyword>
<evidence type="ECO:0000256" key="1">
    <source>
        <dbReference type="ARBA" id="ARBA00004123"/>
    </source>
</evidence>
<dbReference type="CDD" id="cd22397">
    <property type="entry name" value="KH-I_FUBP_rpt2"/>
    <property type="match status" value="1"/>
</dbReference>
<keyword evidence="8" id="KW-1185">Reference proteome</keyword>
<dbReference type="Gene3D" id="3.30.1370.10">
    <property type="entry name" value="K Homology domain, type 1"/>
    <property type="match status" value="2"/>
</dbReference>
<dbReference type="HOGENOM" id="CLU_014285_1_0_1"/>
<feature type="compositionally biased region" description="Gly residues" evidence="5">
    <location>
        <begin position="326"/>
        <end position="348"/>
    </location>
</feature>
<dbReference type="Proteomes" id="UP000014500">
    <property type="component" value="Unassembled WGS sequence"/>
</dbReference>
<proteinExistence type="predicted"/>
<feature type="region of interest" description="Disordered" evidence="5">
    <location>
        <begin position="567"/>
        <end position="661"/>
    </location>
</feature>
<dbReference type="GO" id="GO:0006355">
    <property type="term" value="P:regulation of DNA-templated transcription"/>
    <property type="evidence" value="ECO:0007669"/>
    <property type="project" value="InterPro"/>
</dbReference>
<evidence type="ECO:0000256" key="4">
    <source>
        <dbReference type="PROSITE-ProRule" id="PRU00117"/>
    </source>
</evidence>
<feature type="compositionally biased region" description="Low complexity" evidence="5">
    <location>
        <begin position="614"/>
        <end position="639"/>
    </location>
</feature>
<feature type="compositionally biased region" description="Polar residues" evidence="5">
    <location>
        <begin position="438"/>
        <end position="453"/>
    </location>
</feature>
<evidence type="ECO:0000256" key="5">
    <source>
        <dbReference type="SAM" id="MobiDB-lite"/>
    </source>
</evidence>
<comment type="subcellular location">
    <subcellularLocation>
        <location evidence="1">Nucleus</location>
    </subcellularLocation>
</comment>
<dbReference type="Pfam" id="PF00013">
    <property type="entry name" value="KH_1"/>
    <property type="match status" value="3"/>
</dbReference>
<name>T1IUR8_STRMM</name>
<dbReference type="OMA" id="QPWGPYG"/>
<feature type="compositionally biased region" description="Low complexity" evidence="5">
    <location>
        <begin position="484"/>
        <end position="509"/>
    </location>
</feature>
<organism evidence="7 8">
    <name type="scientific">Strigamia maritima</name>
    <name type="common">European centipede</name>
    <name type="synonym">Geophilus maritimus</name>
    <dbReference type="NCBI Taxonomy" id="126957"/>
    <lineage>
        <taxon>Eukaryota</taxon>
        <taxon>Metazoa</taxon>
        <taxon>Ecdysozoa</taxon>
        <taxon>Arthropoda</taxon>
        <taxon>Myriapoda</taxon>
        <taxon>Chilopoda</taxon>
        <taxon>Pleurostigmophora</taxon>
        <taxon>Geophilomorpha</taxon>
        <taxon>Linotaeniidae</taxon>
        <taxon>Strigamia</taxon>
    </lineage>
</organism>
<accession>T1IUR8</accession>
<feature type="region of interest" description="Disordered" evidence="5">
    <location>
        <begin position="484"/>
        <end position="512"/>
    </location>
</feature>
<dbReference type="eggNOG" id="KOG1676">
    <property type="taxonomic scope" value="Eukaryota"/>
</dbReference>
<dbReference type="PhylomeDB" id="T1IUR8"/>
<dbReference type="Pfam" id="PF09005">
    <property type="entry name" value="FUBP_C"/>
    <property type="match status" value="1"/>
</dbReference>
<evidence type="ECO:0000256" key="2">
    <source>
        <dbReference type="ARBA" id="ARBA00022737"/>
    </source>
</evidence>
<dbReference type="GO" id="GO:0003723">
    <property type="term" value="F:RNA binding"/>
    <property type="evidence" value="ECO:0007669"/>
    <property type="project" value="UniProtKB-UniRule"/>
</dbReference>